<name>I2FMJ2_USTHO</name>
<sequence length="105" mass="12024">MEPMLDLDEDHDAETWINDQTLGLVATSIKKGINLNPTIWEALAREDKRLWEEAMQKELEGLEAMGTWVITDLSQGVNTVDTWWVLKIKMDANLVPTKFKARLVV</sequence>
<evidence type="ECO:0000313" key="1">
    <source>
        <dbReference type="EMBL" id="CCF48135.1"/>
    </source>
</evidence>
<comment type="caution">
    <text evidence="1">The sequence shown here is derived from an EMBL/GenBank/DDBJ whole genome shotgun (WGS) entry which is preliminary data.</text>
</comment>
<dbReference type="STRING" id="1128400.I2FMJ2"/>
<gene>
    <name evidence="1" type="ORF">UHOR_12831</name>
</gene>
<dbReference type="EMBL" id="CAGI01000095">
    <property type="protein sequence ID" value="CCF48135.1"/>
    <property type="molecule type" value="Genomic_DNA"/>
</dbReference>
<organism evidence="1 2">
    <name type="scientific">Ustilago hordei</name>
    <name type="common">Barley covered smut fungus</name>
    <dbReference type="NCBI Taxonomy" id="120017"/>
    <lineage>
        <taxon>Eukaryota</taxon>
        <taxon>Fungi</taxon>
        <taxon>Dikarya</taxon>
        <taxon>Basidiomycota</taxon>
        <taxon>Ustilaginomycotina</taxon>
        <taxon>Ustilaginomycetes</taxon>
        <taxon>Ustilaginales</taxon>
        <taxon>Ustilaginaceae</taxon>
        <taxon>Ustilago</taxon>
    </lineage>
</organism>
<reference evidence="1 2" key="1">
    <citation type="journal article" date="2012" name="Plant Cell">
        <title>Genome comparison of barley and maize smut fungi reveals targeted loss of RNA silencing components and species-specific presence of transposable elements.</title>
        <authorList>
            <person name="Laurie J.D."/>
            <person name="Ali S."/>
            <person name="Linning R."/>
            <person name="Mannhaupt G."/>
            <person name="Wong P."/>
            <person name="Gueldener U."/>
            <person name="Muensterkoetter M."/>
            <person name="Moore R."/>
            <person name="Kahmann R."/>
            <person name="Bakkeren G."/>
            <person name="Schirawski J."/>
        </authorList>
    </citation>
    <scope>NUCLEOTIDE SEQUENCE [LARGE SCALE GENOMIC DNA]</scope>
    <source>
        <strain evidence="2">Uh4875-4</strain>
    </source>
</reference>
<dbReference type="AlphaFoldDB" id="I2FMJ2"/>
<protein>
    <recommendedName>
        <fullName evidence="3">Reverse transcriptase Ty1/copia-type domain-containing protein</fullName>
    </recommendedName>
</protein>
<keyword evidence="2" id="KW-1185">Reference proteome</keyword>
<evidence type="ECO:0008006" key="3">
    <source>
        <dbReference type="Google" id="ProtNLM"/>
    </source>
</evidence>
<accession>I2FMJ2</accession>
<proteinExistence type="predicted"/>
<evidence type="ECO:0000313" key="2">
    <source>
        <dbReference type="Proteomes" id="UP000006174"/>
    </source>
</evidence>
<dbReference type="Proteomes" id="UP000006174">
    <property type="component" value="Unassembled WGS sequence"/>
</dbReference>
<dbReference type="OrthoDB" id="2796020at2759"/>
<dbReference type="HOGENOM" id="CLU_2238626_0_0_1"/>